<name>A0A6P8D7D4_PUNGR</name>
<evidence type="ECO:0000256" key="1">
    <source>
        <dbReference type="ARBA" id="ARBA00009861"/>
    </source>
</evidence>
<dbReference type="InterPro" id="IPR023213">
    <property type="entry name" value="CAT-like_dom_sf"/>
</dbReference>
<comment type="similarity">
    <text evidence="1">Belongs to the plant acyltransferase family.</text>
</comment>
<organism evidence="3 4">
    <name type="scientific">Punica granatum</name>
    <name type="common">Pomegranate</name>
    <dbReference type="NCBI Taxonomy" id="22663"/>
    <lineage>
        <taxon>Eukaryota</taxon>
        <taxon>Viridiplantae</taxon>
        <taxon>Streptophyta</taxon>
        <taxon>Embryophyta</taxon>
        <taxon>Tracheophyta</taxon>
        <taxon>Spermatophyta</taxon>
        <taxon>Magnoliopsida</taxon>
        <taxon>eudicotyledons</taxon>
        <taxon>Gunneridae</taxon>
        <taxon>Pentapetalae</taxon>
        <taxon>rosids</taxon>
        <taxon>malvids</taxon>
        <taxon>Myrtales</taxon>
        <taxon>Lythraceae</taxon>
        <taxon>Punica</taxon>
    </lineage>
</organism>
<reference evidence="4" key="2">
    <citation type="submission" date="2025-08" db="UniProtKB">
        <authorList>
            <consortium name="RefSeq"/>
        </authorList>
    </citation>
    <scope>IDENTIFICATION</scope>
    <source>
        <tissue evidence="4">Leaf</tissue>
    </source>
</reference>
<dbReference type="Proteomes" id="UP000515151">
    <property type="component" value="Chromosome 4"/>
</dbReference>
<reference evidence="3" key="1">
    <citation type="journal article" date="2020" name="Plant Biotechnol. J.">
        <title>The pomegranate (Punica granatum L.) draft genome dissects genetic divergence between soft- and hard-seeded cultivars.</title>
        <authorList>
            <person name="Luo X."/>
            <person name="Li H."/>
            <person name="Wu Z."/>
            <person name="Yao W."/>
            <person name="Zhao P."/>
            <person name="Cao D."/>
            <person name="Yu H."/>
            <person name="Li K."/>
            <person name="Poudel K."/>
            <person name="Zhao D."/>
            <person name="Zhang F."/>
            <person name="Xia X."/>
            <person name="Chen L."/>
            <person name="Wang Q."/>
            <person name="Jing D."/>
            <person name="Cao S."/>
        </authorList>
    </citation>
    <scope>NUCLEOTIDE SEQUENCE [LARGE SCALE GENOMIC DNA]</scope>
    <source>
        <strain evidence="3">cv. Tunisia</strain>
    </source>
</reference>
<dbReference type="Gene3D" id="3.30.559.10">
    <property type="entry name" value="Chloramphenicol acetyltransferase-like domain"/>
    <property type="match status" value="2"/>
</dbReference>
<dbReference type="GO" id="GO:0016747">
    <property type="term" value="F:acyltransferase activity, transferring groups other than amino-acyl groups"/>
    <property type="evidence" value="ECO:0007669"/>
    <property type="project" value="TreeGrafter"/>
</dbReference>
<accession>A0A6P8D7D4</accession>
<dbReference type="GeneID" id="116204520"/>
<gene>
    <name evidence="4" type="primary">LOC116204520</name>
</gene>
<keyword evidence="3" id="KW-1185">Reference proteome</keyword>
<evidence type="ECO:0000313" key="3">
    <source>
        <dbReference type="Proteomes" id="UP000515151"/>
    </source>
</evidence>
<sequence>MVAEMPQTTQQPSSQLIQGLRLSSVVPAKITGDNRAHKLTGMDLALKLHYLRGVYFFRDVQVGIDGLKEPMFRCLELYYPVAGRIRRADGGESGDGGGRPFVKCNDSGVRIVEARSEKTINEWLEMEDHAEIDDKVLIYDHVLGHDLGFTPLVFVQFTRFKCGGISVGLSWAHVLGDAFSASSFISMWGHIMAGHVPPKSLHVPSPGKPAGSPGKGHGKASSLRQVEPVGDRWITTSDRKMRTNSLHITGDQLDLLVTSHGKACSRFHLMAAVIWKSLSKIRGEGRLKRATICTSNCHDEIHRCLLENRMVVGTVEADVSVFDVDVSELATWMAEREAKENRDIEEIINRDGRMSDYILYGANLTFVNLEEADIYGLELMGQKPIYANYTINGVGDEGVILILPWRGTGKQKERDGRKVTMILPEDEVSKLKKELIMDWKFF</sequence>
<dbReference type="InterPro" id="IPR050317">
    <property type="entry name" value="Plant_Fungal_Acyltransferase"/>
</dbReference>
<proteinExistence type="inferred from homology"/>
<feature type="region of interest" description="Disordered" evidence="2">
    <location>
        <begin position="199"/>
        <end position="225"/>
    </location>
</feature>
<evidence type="ECO:0000313" key="4">
    <source>
        <dbReference type="RefSeq" id="XP_031392510.1"/>
    </source>
</evidence>
<dbReference type="PANTHER" id="PTHR31642">
    <property type="entry name" value="TRICHOTHECENE 3-O-ACETYLTRANSFERASE"/>
    <property type="match status" value="1"/>
</dbReference>
<dbReference type="Pfam" id="PF02458">
    <property type="entry name" value="Transferase"/>
    <property type="match status" value="1"/>
</dbReference>
<evidence type="ECO:0000256" key="2">
    <source>
        <dbReference type="SAM" id="MobiDB-lite"/>
    </source>
</evidence>
<dbReference type="RefSeq" id="XP_031392510.1">
    <property type="nucleotide sequence ID" value="XM_031536650.1"/>
</dbReference>
<dbReference type="PANTHER" id="PTHR31642:SF259">
    <property type="entry name" value="PROTEIN ECERIFERUM 2"/>
    <property type="match status" value="1"/>
</dbReference>
<protein>
    <submittedName>
        <fullName evidence="4">Protein ECERIFERUM 2</fullName>
    </submittedName>
</protein>
<dbReference type="AlphaFoldDB" id="A0A6P8D7D4"/>
<dbReference type="OrthoDB" id="1862401at2759"/>